<feature type="transmembrane region" description="Helical" evidence="1">
    <location>
        <begin position="110"/>
        <end position="131"/>
    </location>
</feature>
<dbReference type="Pfam" id="PF13490">
    <property type="entry name" value="zf-HC2"/>
    <property type="match status" value="1"/>
</dbReference>
<comment type="caution">
    <text evidence="3">The sequence shown here is derived from an EMBL/GenBank/DDBJ whole genome shotgun (WGS) entry which is preliminary data.</text>
</comment>
<dbReference type="AlphaFoldDB" id="A0A432Z7Q6"/>
<dbReference type="STRING" id="1122124.GCA_000423165_01307"/>
<organism evidence="3 4">
    <name type="scientific">Pseudidiomarina sediminum</name>
    <dbReference type="NCBI Taxonomy" id="431675"/>
    <lineage>
        <taxon>Bacteria</taxon>
        <taxon>Pseudomonadati</taxon>
        <taxon>Pseudomonadota</taxon>
        <taxon>Gammaproteobacteria</taxon>
        <taxon>Alteromonadales</taxon>
        <taxon>Idiomarinaceae</taxon>
        <taxon>Pseudidiomarina</taxon>
    </lineage>
</organism>
<gene>
    <name evidence="3" type="ORF">CWI80_00450</name>
</gene>
<keyword evidence="4" id="KW-1185">Reference proteome</keyword>
<evidence type="ECO:0000313" key="3">
    <source>
        <dbReference type="EMBL" id="RUO73873.1"/>
    </source>
</evidence>
<keyword evidence="1" id="KW-0812">Transmembrane</keyword>
<keyword evidence="1" id="KW-0472">Membrane</keyword>
<accession>A0A432Z7Q6</accession>
<name>A0A432Z7Q6_9GAMM</name>
<feature type="domain" description="Putative zinc-finger" evidence="2">
    <location>
        <begin position="10"/>
        <end position="43"/>
    </location>
</feature>
<dbReference type="Proteomes" id="UP000287022">
    <property type="component" value="Unassembled WGS sequence"/>
</dbReference>
<proteinExistence type="predicted"/>
<dbReference type="RefSeq" id="WP_026862252.1">
    <property type="nucleotide sequence ID" value="NZ_PIQE01000001.1"/>
</dbReference>
<sequence>MSDDTYDPNCEAIAPLISGALDNELTQQQHQQLHLHLAACAKCSKVYQELSALRGTLKADFTHRQQQQLVTESSGAQRVNLIAWWVLLICGLILAVAGVVSFWFGSDSPVWLKVVMSLVGFSLLALFLNVLKQRLQHAKSDPYTKVKL</sequence>
<evidence type="ECO:0000313" key="4">
    <source>
        <dbReference type="Proteomes" id="UP000287022"/>
    </source>
</evidence>
<feature type="transmembrane region" description="Helical" evidence="1">
    <location>
        <begin position="82"/>
        <end position="104"/>
    </location>
</feature>
<dbReference type="EMBL" id="PIQE01000001">
    <property type="protein sequence ID" value="RUO73873.1"/>
    <property type="molecule type" value="Genomic_DNA"/>
</dbReference>
<evidence type="ECO:0000259" key="2">
    <source>
        <dbReference type="Pfam" id="PF13490"/>
    </source>
</evidence>
<protein>
    <recommendedName>
        <fullName evidence="2">Putative zinc-finger domain-containing protein</fullName>
    </recommendedName>
</protein>
<dbReference type="InterPro" id="IPR027383">
    <property type="entry name" value="Znf_put"/>
</dbReference>
<reference evidence="4" key="1">
    <citation type="journal article" date="2018" name="Front. Microbiol.">
        <title>Genome-Based Analysis Reveals the Taxonomy and Diversity of the Family Idiomarinaceae.</title>
        <authorList>
            <person name="Liu Y."/>
            <person name="Lai Q."/>
            <person name="Shao Z."/>
        </authorList>
    </citation>
    <scope>NUCLEOTIDE SEQUENCE [LARGE SCALE GENOMIC DNA]</scope>
    <source>
        <strain evidence="4">c121</strain>
    </source>
</reference>
<keyword evidence="1" id="KW-1133">Transmembrane helix</keyword>
<evidence type="ECO:0000256" key="1">
    <source>
        <dbReference type="SAM" id="Phobius"/>
    </source>
</evidence>